<dbReference type="EMBL" id="UINC01103396">
    <property type="protein sequence ID" value="SVC65742.1"/>
    <property type="molecule type" value="Genomic_DNA"/>
</dbReference>
<accession>A0A382P1C0</accession>
<dbReference type="Gene3D" id="3.40.1160.10">
    <property type="entry name" value="Acetylglutamate kinase-like"/>
    <property type="match status" value="1"/>
</dbReference>
<protein>
    <recommendedName>
        <fullName evidence="2">Acetylglutamate kinase</fullName>
    </recommendedName>
</protein>
<reference evidence="1" key="1">
    <citation type="submission" date="2018-05" db="EMBL/GenBank/DDBJ databases">
        <authorList>
            <person name="Lanie J.A."/>
            <person name="Ng W.-L."/>
            <person name="Kazmierczak K.M."/>
            <person name="Andrzejewski T.M."/>
            <person name="Davidsen T.M."/>
            <person name="Wayne K.J."/>
            <person name="Tettelin H."/>
            <person name="Glass J.I."/>
            <person name="Rusch D."/>
            <person name="Podicherti R."/>
            <person name="Tsui H.-C.T."/>
            <person name="Winkler M.E."/>
        </authorList>
    </citation>
    <scope>NUCLEOTIDE SEQUENCE</scope>
</reference>
<gene>
    <name evidence="1" type="ORF">METZ01_LOCUS318596</name>
</gene>
<sequence>MTLSELQDIVGPPVHGKAGGSSVIDPIGVQAAIDNNLPLAVLDGREMDRMADALSGKPFVGTRIEVG</sequence>
<name>A0A382P1C0_9ZZZZ</name>
<proteinExistence type="predicted"/>
<evidence type="ECO:0000313" key="1">
    <source>
        <dbReference type="EMBL" id="SVC65742.1"/>
    </source>
</evidence>
<dbReference type="InterPro" id="IPR036393">
    <property type="entry name" value="AceGlu_kinase-like_sf"/>
</dbReference>
<dbReference type="AlphaFoldDB" id="A0A382P1C0"/>
<evidence type="ECO:0008006" key="2">
    <source>
        <dbReference type="Google" id="ProtNLM"/>
    </source>
</evidence>
<organism evidence="1">
    <name type="scientific">marine metagenome</name>
    <dbReference type="NCBI Taxonomy" id="408172"/>
    <lineage>
        <taxon>unclassified sequences</taxon>
        <taxon>metagenomes</taxon>
        <taxon>ecological metagenomes</taxon>
    </lineage>
</organism>